<evidence type="ECO:0000256" key="2">
    <source>
        <dbReference type="SAM" id="SignalP"/>
    </source>
</evidence>
<dbReference type="Proteomes" id="UP000504606">
    <property type="component" value="Unplaced"/>
</dbReference>
<evidence type="ECO:0000313" key="3">
    <source>
        <dbReference type="Proteomes" id="UP000504606"/>
    </source>
</evidence>
<feature type="chain" id="PRO_5026777464" evidence="2">
    <location>
        <begin position="29"/>
        <end position="333"/>
    </location>
</feature>
<protein>
    <submittedName>
        <fullName evidence="4">Mediator of RNA polymerase II transcription subunit 12 isoform X1</fullName>
    </submittedName>
</protein>
<accession>A0A6J1TNH2</accession>
<dbReference type="AlphaFoldDB" id="A0A6J1TNH2"/>
<dbReference type="OrthoDB" id="10597473at2759"/>
<dbReference type="GeneID" id="113217483"/>
<sequence length="333" mass="37692">MSWTRMVGSLAILYAVMALLLLLQGATALRSVREKQIKLEDIERDNLQTELGKTQRVEPHPSYQQPQQQQHQPQQQEQEQVYYQPQQPQHHFRYEQAPQHHPHHHHHQQLAQQQHHQQLQQQQLLYQAAAAGGHAAQGVVPTHIMYLIMPNGNVAAFQLAPHPNHIQQAYYSPSAAKQHLQHQQLQQAMLGTLYHQHGAQPMLQYYQPQPQYVPAVPAQRYQPAATVHHQPTISFNSQQAHQLHAQHFSSLAPSQQSLLFRELSEQPAAALAAAEYASPEQQQQHAQVQAQQAVQQSHKSLYGAGVKATASPQLKGGFSTQTGQSYANFRQYG</sequence>
<evidence type="ECO:0000256" key="1">
    <source>
        <dbReference type="SAM" id="MobiDB-lite"/>
    </source>
</evidence>
<feature type="compositionally biased region" description="Low complexity" evidence="1">
    <location>
        <begin position="109"/>
        <end position="119"/>
    </location>
</feature>
<organism evidence="3 4">
    <name type="scientific">Frankliniella occidentalis</name>
    <name type="common">Western flower thrips</name>
    <name type="synonym">Euthrips occidentalis</name>
    <dbReference type="NCBI Taxonomy" id="133901"/>
    <lineage>
        <taxon>Eukaryota</taxon>
        <taxon>Metazoa</taxon>
        <taxon>Ecdysozoa</taxon>
        <taxon>Arthropoda</taxon>
        <taxon>Hexapoda</taxon>
        <taxon>Insecta</taxon>
        <taxon>Pterygota</taxon>
        <taxon>Neoptera</taxon>
        <taxon>Paraneoptera</taxon>
        <taxon>Thysanoptera</taxon>
        <taxon>Terebrantia</taxon>
        <taxon>Thripoidea</taxon>
        <taxon>Thripidae</taxon>
        <taxon>Frankliniella</taxon>
    </lineage>
</organism>
<reference evidence="4" key="1">
    <citation type="submission" date="2025-08" db="UniProtKB">
        <authorList>
            <consortium name="RefSeq"/>
        </authorList>
    </citation>
    <scope>IDENTIFICATION</scope>
    <source>
        <tissue evidence="4">Whole organism</tissue>
    </source>
</reference>
<feature type="compositionally biased region" description="Low complexity" evidence="1">
    <location>
        <begin position="60"/>
        <end position="89"/>
    </location>
</feature>
<keyword evidence="2" id="KW-0732">Signal</keyword>
<name>A0A6J1TNH2_FRAOC</name>
<feature type="signal peptide" evidence="2">
    <location>
        <begin position="1"/>
        <end position="28"/>
    </location>
</feature>
<proteinExistence type="predicted"/>
<gene>
    <name evidence="4" type="primary">LOC113217483</name>
</gene>
<evidence type="ECO:0000313" key="4">
    <source>
        <dbReference type="RefSeq" id="XP_026293180.1"/>
    </source>
</evidence>
<dbReference type="KEGG" id="foc:113217483"/>
<keyword evidence="3" id="KW-1185">Reference proteome</keyword>
<dbReference type="RefSeq" id="XP_026293180.1">
    <property type="nucleotide sequence ID" value="XM_026437395.1"/>
</dbReference>
<feature type="region of interest" description="Disordered" evidence="1">
    <location>
        <begin position="54"/>
        <end position="119"/>
    </location>
</feature>